<dbReference type="SUPFAM" id="SSF144232">
    <property type="entry name" value="HIT/MYND zinc finger-like"/>
    <property type="match status" value="1"/>
</dbReference>
<dbReference type="Gene3D" id="6.10.140.2220">
    <property type="match status" value="1"/>
</dbReference>
<evidence type="ECO:0000313" key="7">
    <source>
        <dbReference type="Proteomes" id="UP001218188"/>
    </source>
</evidence>
<keyword evidence="3" id="KW-0862">Zinc</keyword>
<comment type="caution">
    <text evidence="6">The sequence shown here is derived from an EMBL/GenBank/DDBJ whole genome shotgun (WGS) entry which is preliminary data.</text>
</comment>
<gene>
    <name evidence="6" type="ORF">C8F04DRAFT_144052</name>
</gene>
<proteinExistence type="predicted"/>
<keyword evidence="2 4" id="KW-0863">Zinc-finger</keyword>
<reference evidence="6" key="1">
    <citation type="submission" date="2023-03" db="EMBL/GenBank/DDBJ databases">
        <title>Massive genome expansion in bonnet fungi (Mycena s.s.) driven by repeated elements and novel gene families across ecological guilds.</title>
        <authorList>
            <consortium name="Lawrence Berkeley National Laboratory"/>
            <person name="Harder C.B."/>
            <person name="Miyauchi S."/>
            <person name="Viragh M."/>
            <person name="Kuo A."/>
            <person name="Thoen E."/>
            <person name="Andreopoulos B."/>
            <person name="Lu D."/>
            <person name="Skrede I."/>
            <person name="Drula E."/>
            <person name="Henrissat B."/>
            <person name="Morin E."/>
            <person name="Kohler A."/>
            <person name="Barry K."/>
            <person name="LaButti K."/>
            <person name="Morin E."/>
            <person name="Salamov A."/>
            <person name="Lipzen A."/>
            <person name="Mereny Z."/>
            <person name="Hegedus B."/>
            <person name="Baldrian P."/>
            <person name="Stursova M."/>
            <person name="Weitz H."/>
            <person name="Taylor A."/>
            <person name="Grigoriev I.V."/>
            <person name="Nagy L.G."/>
            <person name="Martin F."/>
            <person name="Kauserud H."/>
        </authorList>
    </citation>
    <scope>NUCLEOTIDE SEQUENCE</scope>
    <source>
        <strain evidence="6">CBHHK200</strain>
    </source>
</reference>
<dbReference type="InterPro" id="IPR002893">
    <property type="entry name" value="Znf_MYND"/>
</dbReference>
<feature type="domain" description="MYND-type" evidence="5">
    <location>
        <begin position="110"/>
        <end position="151"/>
    </location>
</feature>
<evidence type="ECO:0000256" key="2">
    <source>
        <dbReference type="ARBA" id="ARBA00022771"/>
    </source>
</evidence>
<accession>A0AAD6T9T4</accession>
<dbReference type="EMBL" id="JARJCM010000016">
    <property type="protein sequence ID" value="KAJ7041516.1"/>
    <property type="molecule type" value="Genomic_DNA"/>
</dbReference>
<evidence type="ECO:0000259" key="5">
    <source>
        <dbReference type="PROSITE" id="PS50865"/>
    </source>
</evidence>
<organism evidence="6 7">
    <name type="scientific">Mycena alexandri</name>
    <dbReference type="NCBI Taxonomy" id="1745969"/>
    <lineage>
        <taxon>Eukaryota</taxon>
        <taxon>Fungi</taxon>
        <taxon>Dikarya</taxon>
        <taxon>Basidiomycota</taxon>
        <taxon>Agaricomycotina</taxon>
        <taxon>Agaricomycetes</taxon>
        <taxon>Agaricomycetidae</taxon>
        <taxon>Agaricales</taxon>
        <taxon>Marasmiineae</taxon>
        <taxon>Mycenaceae</taxon>
        <taxon>Mycena</taxon>
    </lineage>
</organism>
<keyword evidence="7" id="KW-1185">Reference proteome</keyword>
<dbReference type="AlphaFoldDB" id="A0AAD6T9T4"/>
<dbReference type="PROSITE" id="PS50865">
    <property type="entry name" value="ZF_MYND_2"/>
    <property type="match status" value="1"/>
</dbReference>
<dbReference type="Pfam" id="PF01753">
    <property type="entry name" value="zf-MYND"/>
    <property type="match status" value="1"/>
</dbReference>
<protein>
    <recommendedName>
        <fullName evidence="5">MYND-type domain-containing protein</fullName>
    </recommendedName>
</protein>
<keyword evidence="1" id="KW-0479">Metal-binding</keyword>
<dbReference type="GO" id="GO:0008270">
    <property type="term" value="F:zinc ion binding"/>
    <property type="evidence" value="ECO:0007669"/>
    <property type="project" value="UniProtKB-KW"/>
</dbReference>
<dbReference type="Proteomes" id="UP001218188">
    <property type="component" value="Unassembled WGS sequence"/>
</dbReference>
<evidence type="ECO:0000313" key="6">
    <source>
        <dbReference type="EMBL" id="KAJ7041516.1"/>
    </source>
</evidence>
<evidence type="ECO:0000256" key="4">
    <source>
        <dbReference type="PROSITE-ProRule" id="PRU00134"/>
    </source>
</evidence>
<evidence type="ECO:0000256" key="1">
    <source>
        <dbReference type="ARBA" id="ARBA00022723"/>
    </source>
</evidence>
<evidence type="ECO:0000256" key="3">
    <source>
        <dbReference type="ARBA" id="ARBA00022833"/>
    </source>
</evidence>
<name>A0AAD6T9T4_9AGAR</name>
<sequence length="195" mass="21855">MYLAGSFKVLRWLALNTSPHQQWLAEAIEAGLLRTVVSETTKRLRTTAVSGAFLLASQKNSLPKVESLIKAQRFTASPMATDWSHIFGPCLKLLQIYNTDIFHSVRGCDNLACGQIKKRPDFKCCGACRQRYYCSETCQRRDWQSDHGLVCSLLHDALCLSIISGTLLTIRTQTHQKLSVRARSASSVQSFTRTT</sequence>